<evidence type="ECO:0000313" key="2">
    <source>
        <dbReference type="Proteomes" id="UP000823775"/>
    </source>
</evidence>
<reference evidence="1 2" key="1">
    <citation type="journal article" date="2021" name="BMC Genomics">
        <title>Datura genome reveals duplications of psychoactive alkaloid biosynthetic genes and high mutation rate following tissue culture.</title>
        <authorList>
            <person name="Rajewski A."/>
            <person name="Carter-House D."/>
            <person name="Stajich J."/>
            <person name="Litt A."/>
        </authorList>
    </citation>
    <scope>NUCLEOTIDE SEQUENCE [LARGE SCALE GENOMIC DNA]</scope>
    <source>
        <strain evidence="1">AR-01</strain>
    </source>
</reference>
<dbReference type="Proteomes" id="UP000823775">
    <property type="component" value="Unassembled WGS sequence"/>
</dbReference>
<dbReference type="EMBL" id="JACEIK010001701">
    <property type="protein sequence ID" value="MCD7471612.1"/>
    <property type="molecule type" value="Genomic_DNA"/>
</dbReference>
<feature type="non-terminal residue" evidence="1">
    <location>
        <position position="57"/>
    </location>
</feature>
<protein>
    <submittedName>
        <fullName evidence="1">Uncharacterized protein</fullName>
    </submittedName>
</protein>
<organism evidence="1 2">
    <name type="scientific">Datura stramonium</name>
    <name type="common">Jimsonweed</name>
    <name type="synonym">Common thornapple</name>
    <dbReference type="NCBI Taxonomy" id="4076"/>
    <lineage>
        <taxon>Eukaryota</taxon>
        <taxon>Viridiplantae</taxon>
        <taxon>Streptophyta</taxon>
        <taxon>Embryophyta</taxon>
        <taxon>Tracheophyta</taxon>
        <taxon>Spermatophyta</taxon>
        <taxon>Magnoliopsida</taxon>
        <taxon>eudicotyledons</taxon>
        <taxon>Gunneridae</taxon>
        <taxon>Pentapetalae</taxon>
        <taxon>asterids</taxon>
        <taxon>lamiids</taxon>
        <taxon>Solanales</taxon>
        <taxon>Solanaceae</taxon>
        <taxon>Solanoideae</taxon>
        <taxon>Datureae</taxon>
        <taxon>Datura</taxon>
    </lineage>
</organism>
<feature type="non-terminal residue" evidence="1">
    <location>
        <position position="1"/>
    </location>
</feature>
<name>A0ABS8TJB7_DATST</name>
<proteinExistence type="predicted"/>
<gene>
    <name evidence="1" type="ORF">HAX54_012183</name>
</gene>
<keyword evidence="2" id="KW-1185">Reference proteome</keyword>
<accession>A0ABS8TJB7</accession>
<comment type="caution">
    <text evidence="1">The sequence shown here is derived from an EMBL/GenBank/DDBJ whole genome shotgun (WGS) entry which is preliminary data.</text>
</comment>
<evidence type="ECO:0000313" key="1">
    <source>
        <dbReference type="EMBL" id="MCD7471612.1"/>
    </source>
</evidence>
<sequence length="57" mass="6267">LDDGSSPVPSRSGSPSLWVTEVLIDHQISDGPSQQPSLRTKFQAILFKEGRRTNRSS</sequence>